<dbReference type="PANTHER" id="PTHR48207">
    <property type="entry name" value="SUCCINATE--HYDROXYMETHYLGLUTARATE COA-TRANSFERASE"/>
    <property type="match status" value="1"/>
</dbReference>
<dbReference type="InterPro" id="IPR050483">
    <property type="entry name" value="CoA-transferase_III_domain"/>
</dbReference>
<evidence type="ECO:0000256" key="1">
    <source>
        <dbReference type="ARBA" id="ARBA00022679"/>
    </source>
</evidence>
<organism evidence="2">
    <name type="scientific">marine metagenome</name>
    <dbReference type="NCBI Taxonomy" id="408172"/>
    <lineage>
        <taxon>unclassified sequences</taxon>
        <taxon>metagenomes</taxon>
        <taxon>ecological metagenomes</taxon>
    </lineage>
</organism>
<reference evidence="2" key="1">
    <citation type="submission" date="2018-05" db="EMBL/GenBank/DDBJ databases">
        <authorList>
            <person name="Lanie J.A."/>
            <person name="Ng W.-L."/>
            <person name="Kazmierczak K.M."/>
            <person name="Andrzejewski T.M."/>
            <person name="Davidsen T.M."/>
            <person name="Wayne K.J."/>
            <person name="Tettelin H."/>
            <person name="Glass J.I."/>
            <person name="Rusch D."/>
            <person name="Podicherti R."/>
            <person name="Tsui H.-C.T."/>
            <person name="Winkler M.E."/>
        </authorList>
    </citation>
    <scope>NUCLEOTIDE SEQUENCE</scope>
</reference>
<accession>A0A381TMQ9</accession>
<gene>
    <name evidence="2" type="ORF">METZ01_LOCUS69682</name>
</gene>
<dbReference type="GO" id="GO:0008410">
    <property type="term" value="F:CoA-transferase activity"/>
    <property type="evidence" value="ECO:0007669"/>
    <property type="project" value="TreeGrafter"/>
</dbReference>
<name>A0A381TMQ9_9ZZZZ</name>
<dbReference type="Gene3D" id="3.40.50.10540">
    <property type="entry name" value="Crotonobetainyl-coa:carnitine coa-transferase, domain 1"/>
    <property type="match status" value="1"/>
</dbReference>
<sequence>MTKLGANPGRDVSALSPYTILDLSEGGHNLCGRLLGDLGAHVIRVEPIGGSPTRLRGPFVKVGNSSSKGSLYWAAYNSNKIGITLDLESERGRVIFLDLVKKADAVLESYPPGYMENLSLGYDVLKDSNPGLVYTSITPFGESGPHSSFHSSDLISSAMGGMPYLSGDTDRPPVRISFPQAELNAGSQAFAGTMAALWHSRRSGKGQRIEISEQISVIWTLMNATTFPPLHRVDMQRAGSFRRRGPIDARHVFRCADGYVTLLPQAATLEKFMEWMAEEGYLPDDASGFEPAGWDVRASTSEDSDQIREFQRLEEIIELFLLSKKKAELFERAVSDGLLIAPCNTVADISESTQLKAREYWVDLYHPELEREIRHLGPPIKLTKTPGSTRIPSPSIGQNNQQVYSNLGIDSTEQSLLSSEGII</sequence>
<dbReference type="AlphaFoldDB" id="A0A381TMQ9"/>
<dbReference type="Gene3D" id="3.30.1540.10">
    <property type="entry name" value="formyl-coa transferase, domain 3"/>
    <property type="match status" value="1"/>
</dbReference>
<dbReference type="Pfam" id="PF02515">
    <property type="entry name" value="CoA_transf_3"/>
    <property type="match status" value="1"/>
</dbReference>
<dbReference type="SUPFAM" id="SSF89796">
    <property type="entry name" value="CoA-transferase family III (CaiB/BaiF)"/>
    <property type="match status" value="1"/>
</dbReference>
<dbReference type="EMBL" id="UINC01004784">
    <property type="protein sequence ID" value="SVA16828.1"/>
    <property type="molecule type" value="Genomic_DNA"/>
</dbReference>
<dbReference type="InterPro" id="IPR003673">
    <property type="entry name" value="CoA-Trfase_fam_III"/>
</dbReference>
<keyword evidence="1" id="KW-0808">Transferase</keyword>
<evidence type="ECO:0000313" key="2">
    <source>
        <dbReference type="EMBL" id="SVA16828.1"/>
    </source>
</evidence>
<dbReference type="PANTHER" id="PTHR48207:SF3">
    <property type="entry name" value="SUCCINATE--HYDROXYMETHYLGLUTARATE COA-TRANSFERASE"/>
    <property type="match status" value="1"/>
</dbReference>
<dbReference type="InterPro" id="IPR044855">
    <property type="entry name" value="CoA-Trfase_III_dom3_sf"/>
</dbReference>
<protein>
    <recommendedName>
        <fullName evidence="3">CoA transferase</fullName>
    </recommendedName>
</protein>
<dbReference type="InterPro" id="IPR023606">
    <property type="entry name" value="CoA-Trfase_III_dom_1_sf"/>
</dbReference>
<proteinExistence type="predicted"/>
<evidence type="ECO:0008006" key="3">
    <source>
        <dbReference type="Google" id="ProtNLM"/>
    </source>
</evidence>